<feature type="non-terminal residue" evidence="9">
    <location>
        <position position="1"/>
    </location>
</feature>
<dbReference type="AlphaFoldDB" id="A0A2M8PE61"/>
<dbReference type="GO" id="GO:0046872">
    <property type="term" value="F:metal ion binding"/>
    <property type="evidence" value="ECO:0007669"/>
    <property type="project" value="UniProtKB-KW"/>
</dbReference>
<dbReference type="GO" id="GO:0005524">
    <property type="term" value="F:ATP binding"/>
    <property type="evidence" value="ECO:0007669"/>
    <property type="project" value="UniProtKB-KW"/>
</dbReference>
<evidence type="ECO:0000313" key="10">
    <source>
        <dbReference type="Proteomes" id="UP000229681"/>
    </source>
</evidence>
<evidence type="ECO:0000256" key="3">
    <source>
        <dbReference type="ARBA" id="ARBA00022723"/>
    </source>
</evidence>
<keyword evidence="4" id="KW-0547">Nucleotide-binding</keyword>
<dbReference type="PANTHER" id="PTHR43079">
    <property type="entry name" value="PROBABLE CADMIUM/ZINC-TRANSPORTING ATPASE HMA1"/>
    <property type="match status" value="1"/>
</dbReference>
<dbReference type="InterPro" id="IPR051949">
    <property type="entry name" value="Cation_Transport_ATPase"/>
</dbReference>
<keyword evidence="5" id="KW-0067">ATP-binding</keyword>
<comment type="caution">
    <text evidence="9">The sequence shown here is derived from an EMBL/GenBank/DDBJ whole genome shotgun (WGS) entry which is preliminary data.</text>
</comment>
<evidence type="ECO:0000256" key="2">
    <source>
        <dbReference type="ARBA" id="ARBA00006024"/>
    </source>
</evidence>
<gene>
    <name evidence="9" type="ORF">CUN49_08420</name>
</gene>
<organism evidence="9 10">
    <name type="scientific">Candidatus Thermofonsia Clade 1 bacterium</name>
    <dbReference type="NCBI Taxonomy" id="2364210"/>
    <lineage>
        <taxon>Bacteria</taxon>
        <taxon>Bacillati</taxon>
        <taxon>Chloroflexota</taxon>
        <taxon>Candidatus Thermofontia</taxon>
        <taxon>Candidatus Thermofonsia Clade 1</taxon>
    </lineage>
</organism>
<feature type="transmembrane region" description="Helical" evidence="8">
    <location>
        <begin position="27"/>
        <end position="48"/>
    </location>
</feature>
<comment type="similarity">
    <text evidence="2">Belongs to the cation transport ATPase (P-type) (TC 3.A.3) family. Type IB subfamily.</text>
</comment>
<proteinExistence type="inferred from homology"/>
<keyword evidence="8" id="KW-0812">Transmembrane</keyword>
<reference evidence="9 10" key="1">
    <citation type="submission" date="2017-11" db="EMBL/GenBank/DDBJ databases">
        <title>Evolution of Phototrophy in the Chloroflexi Phylum Driven by Horizontal Gene Transfer.</title>
        <authorList>
            <person name="Ward L.M."/>
            <person name="Hemp J."/>
            <person name="Shih P.M."/>
            <person name="Mcglynn S.E."/>
            <person name="Fischer W."/>
        </authorList>
    </citation>
    <scope>NUCLEOTIDE SEQUENCE [LARGE SCALE GENOMIC DNA]</scope>
    <source>
        <strain evidence="9">JP3_13</strain>
    </source>
</reference>
<dbReference type="PANTHER" id="PTHR43079:SF1">
    <property type="entry name" value="CADMIUM_ZINC-TRANSPORTING ATPASE HMA1, CHLOROPLASTIC-RELATED"/>
    <property type="match status" value="1"/>
</dbReference>
<protein>
    <submittedName>
        <fullName evidence="9">Heavy metal translocating P-type ATPase</fullName>
    </submittedName>
</protein>
<evidence type="ECO:0000256" key="5">
    <source>
        <dbReference type="ARBA" id="ARBA00022840"/>
    </source>
</evidence>
<dbReference type="InterPro" id="IPR036412">
    <property type="entry name" value="HAD-like_sf"/>
</dbReference>
<evidence type="ECO:0000256" key="6">
    <source>
        <dbReference type="ARBA" id="ARBA00022842"/>
    </source>
</evidence>
<keyword evidence="7" id="KW-1278">Translocase</keyword>
<evidence type="ECO:0000313" key="9">
    <source>
        <dbReference type="EMBL" id="PJF35849.1"/>
    </source>
</evidence>
<dbReference type="Proteomes" id="UP000229681">
    <property type="component" value="Unassembled WGS sequence"/>
</dbReference>
<dbReference type="SUPFAM" id="SSF56784">
    <property type="entry name" value="HAD-like"/>
    <property type="match status" value="1"/>
</dbReference>
<evidence type="ECO:0000256" key="8">
    <source>
        <dbReference type="SAM" id="Phobius"/>
    </source>
</evidence>
<evidence type="ECO:0000256" key="1">
    <source>
        <dbReference type="ARBA" id="ARBA00004141"/>
    </source>
</evidence>
<dbReference type="EMBL" id="PGTM01000104">
    <property type="protein sequence ID" value="PJF35849.1"/>
    <property type="molecule type" value="Genomic_DNA"/>
</dbReference>
<evidence type="ECO:0000256" key="4">
    <source>
        <dbReference type="ARBA" id="ARBA00022741"/>
    </source>
</evidence>
<feature type="transmembrane region" description="Helical" evidence="8">
    <location>
        <begin position="54"/>
        <end position="74"/>
    </location>
</feature>
<name>A0A2M8PE61_9CHLR</name>
<sequence length="77" mass="8347">ADLVLMADDLSRVAYAMRLSRRARRVVFQNIAFSLSVIAILVVSALGLNLALPLGVIGHEGSTIIVVLNGLRLLTYR</sequence>
<comment type="subcellular location">
    <subcellularLocation>
        <location evidence="1">Membrane</location>
        <topology evidence="1">Multi-pass membrane protein</topology>
    </subcellularLocation>
</comment>
<dbReference type="GO" id="GO:0016020">
    <property type="term" value="C:membrane"/>
    <property type="evidence" value="ECO:0007669"/>
    <property type="project" value="UniProtKB-SubCell"/>
</dbReference>
<keyword evidence="6" id="KW-0460">Magnesium</keyword>
<keyword evidence="8" id="KW-1133">Transmembrane helix</keyword>
<keyword evidence="8" id="KW-0472">Membrane</keyword>
<keyword evidence="3" id="KW-0479">Metal-binding</keyword>
<evidence type="ECO:0000256" key="7">
    <source>
        <dbReference type="ARBA" id="ARBA00022967"/>
    </source>
</evidence>
<accession>A0A2M8PE61</accession>